<evidence type="ECO:0000259" key="20">
    <source>
        <dbReference type="Pfam" id="PF07992"/>
    </source>
</evidence>
<dbReference type="Gene3D" id="3.30.390.30">
    <property type="match status" value="1"/>
</dbReference>
<evidence type="ECO:0000259" key="19">
    <source>
        <dbReference type="Pfam" id="PF04324"/>
    </source>
</evidence>
<evidence type="ECO:0000256" key="5">
    <source>
        <dbReference type="ARBA" id="ARBA00022617"/>
    </source>
</evidence>
<dbReference type="SUPFAM" id="SSF51905">
    <property type="entry name" value="FAD/NAD(P)-binding domain"/>
    <property type="match status" value="2"/>
</dbReference>
<comment type="similarity">
    <text evidence="3">Belongs to the nitrite and sulfite reductase 4Fe-4S domain family.</text>
</comment>
<dbReference type="GO" id="GO:0050660">
    <property type="term" value="F:flavin adenine dinucleotide binding"/>
    <property type="evidence" value="ECO:0007669"/>
    <property type="project" value="UniProtKB-UniRule"/>
</dbReference>
<comment type="cofactor">
    <cofactor evidence="14">
        <name>[2Fe-2S] cluster</name>
        <dbReference type="ChEBI" id="CHEBI:190135"/>
    </cofactor>
</comment>
<dbReference type="InterPro" id="IPR017121">
    <property type="entry name" value="Nitrite_Rdtase_lsu"/>
</dbReference>
<dbReference type="Pfam" id="PF04324">
    <property type="entry name" value="Fer2_BFD"/>
    <property type="match status" value="2"/>
</dbReference>
<dbReference type="CDD" id="cd19944">
    <property type="entry name" value="NirB_Fer2_BFD-like_2"/>
    <property type="match status" value="1"/>
</dbReference>
<keyword evidence="13 15" id="KW-0534">Nitrate assimilation</keyword>
<evidence type="ECO:0000256" key="6">
    <source>
        <dbReference type="ARBA" id="ARBA00022630"/>
    </source>
</evidence>
<feature type="domain" description="Nitrite/sulphite reductase 4Fe-4S" evidence="17">
    <location>
        <begin position="629"/>
        <end position="767"/>
    </location>
</feature>
<evidence type="ECO:0000256" key="3">
    <source>
        <dbReference type="ARBA" id="ARBA00010429"/>
    </source>
</evidence>
<dbReference type="GO" id="GO:0051539">
    <property type="term" value="F:4 iron, 4 sulfur cluster binding"/>
    <property type="evidence" value="ECO:0007669"/>
    <property type="project" value="UniProtKB-KW"/>
</dbReference>
<dbReference type="Pfam" id="PF07992">
    <property type="entry name" value="Pyr_redox_2"/>
    <property type="match status" value="1"/>
</dbReference>
<dbReference type="PRINTS" id="PR00368">
    <property type="entry name" value="FADPNR"/>
</dbReference>
<keyword evidence="7" id="KW-0001">2Fe-2S</keyword>
<dbReference type="GO" id="GO:0046872">
    <property type="term" value="F:metal ion binding"/>
    <property type="evidence" value="ECO:0007669"/>
    <property type="project" value="UniProtKB-KW"/>
</dbReference>
<dbReference type="Proteomes" id="UP000305888">
    <property type="component" value="Chromosome"/>
</dbReference>
<comment type="cofactor">
    <cofactor evidence="16">
        <name>siroheme</name>
        <dbReference type="ChEBI" id="CHEBI:60052"/>
    </cofactor>
    <text evidence="16">Binds 1 siroheme per subunit.</text>
</comment>
<dbReference type="NCBIfam" id="TIGR02374">
    <property type="entry name" value="nitri_red_nirB"/>
    <property type="match status" value="1"/>
</dbReference>
<keyword evidence="23" id="KW-1185">Reference proteome</keyword>
<dbReference type="FunFam" id="3.50.50.60:FF:000033">
    <property type="entry name" value="Nitrite reductase [NAD(P)H], large subunit"/>
    <property type="match status" value="1"/>
</dbReference>
<dbReference type="InterPro" id="IPR006067">
    <property type="entry name" value="NO2/SO3_Rdtase_4Fe4S_dom"/>
</dbReference>
<dbReference type="PANTHER" id="PTHR43809">
    <property type="entry name" value="NITRITE REDUCTASE (NADH) LARGE SUBUNIT"/>
    <property type="match status" value="1"/>
</dbReference>
<dbReference type="Gene3D" id="3.30.413.10">
    <property type="entry name" value="Sulfite Reductase Hemoprotein, domain 1"/>
    <property type="match status" value="1"/>
</dbReference>
<feature type="binding site" description="axial binding residue" evidence="16">
    <location>
        <position position="682"/>
    </location>
    <ligand>
        <name>siroheme</name>
        <dbReference type="ChEBI" id="CHEBI:60052"/>
    </ligand>
    <ligandPart>
        <name>Fe</name>
        <dbReference type="ChEBI" id="CHEBI:18248"/>
    </ligandPart>
</feature>
<comment type="pathway">
    <text evidence="2">Nitrogen metabolism; nitrate reduction (assimilation).</text>
</comment>
<proteinExistence type="inferred from homology"/>
<dbReference type="Pfam" id="PF03460">
    <property type="entry name" value="NIR_SIR_ferr"/>
    <property type="match status" value="1"/>
</dbReference>
<evidence type="ECO:0000313" key="23">
    <source>
        <dbReference type="Proteomes" id="UP000305888"/>
    </source>
</evidence>
<dbReference type="Gene3D" id="3.50.50.60">
    <property type="entry name" value="FAD/NAD(P)-binding domain"/>
    <property type="match status" value="2"/>
</dbReference>
<keyword evidence="11 16" id="KW-0408">Iron</keyword>
<dbReference type="GO" id="GO:0020037">
    <property type="term" value="F:heme binding"/>
    <property type="evidence" value="ECO:0007669"/>
    <property type="project" value="InterPro"/>
</dbReference>
<dbReference type="GO" id="GO:0042128">
    <property type="term" value="P:nitrate assimilation"/>
    <property type="evidence" value="ECO:0007669"/>
    <property type="project" value="UniProtKB-UniRule"/>
</dbReference>
<feature type="domain" description="NADH-rubredoxin oxidoreductase C-terminal" evidence="21">
    <location>
        <begin position="315"/>
        <end position="381"/>
    </location>
</feature>
<feature type="domain" description="BFD-like [2Fe-2S]-binding" evidence="19">
    <location>
        <begin position="419"/>
        <end position="464"/>
    </location>
</feature>
<keyword evidence="9 15" id="KW-0274">FAD</keyword>
<dbReference type="InterPro" id="IPR006066">
    <property type="entry name" value="NO2/SO3_Rdtase_FeS/sirohaem_BS"/>
</dbReference>
<dbReference type="PIRSF" id="PIRSF037149">
    <property type="entry name" value="NirB"/>
    <property type="match status" value="1"/>
</dbReference>
<evidence type="ECO:0000256" key="1">
    <source>
        <dbReference type="ARBA" id="ARBA00001974"/>
    </source>
</evidence>
<evidence type="ECO:0000256" key="9">
    <source>
        <dbReference type="ARBA" id="ARBA00022827"/>
    </source>
</evidence>
<feature type="binding site" evidence="16">
    <location>
        <position position="678"/>
    </location>
    <ligand>
        <name>[4Fe-4S] cluster</name>
        <dbReference type="ChEBI" id="CHEBI:49883"/>
    </ligand>
</feature>
<organism evidence="22 23">
    <name type="scientific">Paroceanicella profunda</name>
    <dbReference type="NCBI Taxonomy" id="2579971"/>
    <lineage>
        <taxon>Bacteria</taxon>
        <taxon>Pseudomonadati</taxon>
        <taxon>Pseudomonadota</taxon>
        <taxon>Alphaproteobacteria</taxon>
        <taxon>Rhodobacterales</taxon>
        <taxon>Paracoccaceae</taxon>
        <taxon>Paroceanicella</taxon>
    </lineage>
</organism>
<evidence type="ECO:0000256" key="12">
    <source>
        <dbReference type="ARBA" id="ARBA00023014"/>
    </source>
</evidence>
<dbReference type="SUPFAM" id="SSF55124">
    <property type="entry name" value="Nitrite/Sulfite reductase N-terminal domain-like"/>
    <property type="match status" value="1"/>
</dbReference>
<comment type="cofactor">
    <cofactor evidence="1 15">
        <name>FAD</name>
        <dbReference type="ChEBI" id="CHEBI:57692"/>
    </cofactor>
</comment>
<dbReference type="Pfam" id="PF01077">
    <property type="entry name" value="NIR_SIR"/>
    <property type="match status" value="1"/>
</dbReference>
<evidence type="ECO:0000256" key="13">
    <source>
        <dbReference type="ARBA" id="ARBA00023063"/>
    </source>
</evidence>
<keyword evidence="12 16" id="KW-0411">Iron-sulfur</keyword>
<keyword evidence="10" id="KW-0560">Oxidoreductase</keyword>
<evidence type="ECO:0000259" key="18">
    <source>
        <dbReference type="Pfam" id="PF03460"/>
    </source>
</evidence>
<feature type="binding site" evidence="16">
    <location>
        <position position="644"/>
    </location>
    <ligand>
        <name>[4Fe-4S] cluster</name>
        <dbReference type="ChEBI" id="CHEBI:49883"/>
    </ligand>
</feature>
<reference evidence="22 23" key="1">
    <citation type="submission" date="2019-06" db="EMBL/GenBank/DDBJ databases">
        <title>Genome sequence of Rhodobacteraceae bacterium D4M1.</title>
        <authorList>
            <person name="Cao J."/>
        </authorList>
    </citation>
    <scope>NUCLEOTIDE SEQUENCE [LARGE SCALE GENOMIC DNA]</scope>
    <source>
        <strain evidence="22 23">D4M1</strain>
    </source>
</reference>
<dbReference type="InterPro" id="IPR007419">
    <property type="entry name" value="BFD-like_2Fe2S-bd_dom"/>
</dbReference>
<evidence type="ECO:0000256" key="14">
    <source>
        <dbReference type="ARBA" id="ARBA00034078"/>
    </source>
</evidence>
<evidence type="ECO:0000259" key="21">
    <source>
        <dbReference type="Pfam" id="PF18267"/>
    </source>
</evidence>
<dbReference type="PRINTS" id="PR00397">
    <property type="entry name" value="SIROHAEM"/>
</dbReference>
<dbReference type="PROSITE" id="PS00365">
    <property type="entry name" value="NIR_SIR"/>
    <property type="match status" value="1"/>
</dbReference>
<dbReference type="Pfam" id="PF18267">
    <property type="entry name" value="Rubredoxin_C"/>
    <property type="match status" value="1"/>
</dbReference>
<keyword evidence="5 16" id="KW-0349">Heme</keyword>
<sequence length="813" mass="87431">MGKKLVVIGAGMASGRALEYLFETDPAAYDVTLFGAEPRGNYNRIMLSPVLSGEKTYEEIVTHDAAWYAARGVTTRFGEAVTGIDRARKVVLSAGGETPYDKLLIATGSNPFIIPVPGHDLPGVMAYRDLDDVERMLSAAQAGGARAVVIGGGLLGLEAAAGLKMRGMEVSVVHIMPHLMERQLDPSAAFLLQRALEARGIDVYCEANTAEIRGTGRVEGVLLKDGRVIPADIVVMAVGIRPNMALAKEAGLECNRGLLVDDAMRSSDPDILSVGECVEHDGVVYGLVAPLYDQARVAAATLLDAADAFRAVEISTKLKVTGCDLFSAGDFAEAPGREEIVFRDAMRGVYKRLVLEENRIVGAVMYGDTADGGWFLSKIKAREDISEIRDTLIFGPNFAGGAALDPMAAVAALPDDAEICGCNGVCKGQIIAAIGKGATTLDAVKAVTKASTSCGSCAGLTEKVVALTLGDDFVLPAAGGMCKCTDHSHDEVRKLIRVQGLKSIPQVQQALQWKSSGGCASCRPALNYYLLCEWPGEYTDHGKSRFINERVHANIQKDGTYSVVPRMWGGITNPAELRAIADVAEKFAIPTVKVTGGQRIDLLGVKKEDLPAVWADLNRAGMVSGHAYAKGLRTVKTCVGTEHCRFGTQDSTGLGIKLEKALWGAWSPHKFKLAVSGCPRNCAEATCKDFGVVCVSEGYQLHVGGAAGLDVRQTELLCTVRTEEEAIEYCAAFYQLYRENAQYLHRPYKWIAKVGLAWVKEQVVENEESRKALAARFFHSQTFHQKDPWAERVRGTDSHEFAPLADLTKVAAE</sequence>
<feature type="domain" description="BFD-like [2Fe-2S]-binding" evidence="19">
    <location>
        <begin position="481"/>
        <end position="530"/>
    </location>
</feature>
<evidence type="ECO:0000256" key="15">
    <source>
        <dbReference type="PIRNR" id="PIRNR037149"/>
    </source>
</evidence>
<dbReference type="KEGG" id="ppru:FDP22_06300"/>
<dbReference type="InterPro" id="IPR016156">
    <property type="entry name" value="FAD/NAD-linked_Rdtase_dimer_sf"/>
</dbReference>
<feature type="binding site" evidence="16">
    <location>
        <position position="682"/>
    </location>
    <ligand>
        <name>[4Fe-4S] cluster</name>
        <dbReference type="ChEBI" id="CHEBI:49883"/>
    </ligand>
</feature>
<protein>
    <submittedName>
        <fullName evidence="22">NAD(P)/FAD-dependent oxidoreductase</fullName>
    </submittedName>
</protein>
<dbReference type="CDD" id="cd19943">
    <property type="entry name" value="NirB_Fer2_BFD-like_1"/>
    <property type="match status" value="1"/>
</dbReference>
<keyword evidence="8 16" id="KW-0479">Metal-binding</keyword>
<dbReference type="RefSeq" id="WP_138577803.1">
    <property type="nucleotide sequence ID" value="NZ_CP040818.1"/>
</dbReference>
<dbReference type="Gene3D" id="1.10.10.1100">
    <property type="entry name" value="BFD-like [2Fe-2S]-binding domain"/>
    <property type="match status" value="1"/>
</dbReference>
<comment type="cofactor">
    <cofactor evidence="16">
        <name>[4Fe-4S] cluster</name>
        <dbReference type="ChEBI" id="CHEBI:49883"/>
    </cofactor>
    <text evidence="16">Binds 1 [4Fe-4S] cluster per subunit.</text>
</comment>
<feature type="binding site" evidence="16">
    <location>
        <position position="638"/>
    </location>
    <ligand>
        <name>[4Fe-4S] cluster</name>
        <dbReference type="ChEBI" id="CHEBI:49883"/>
    </ligand>
</feature>
<dbReference type="InterPro" id="IPR041854">
    <property type="entry name" value="BFD-like_2Fe2S-bd_dom_sf"/>
</dbReference>
<evidence type="ECO:0000256" key="8">
    <source>
        <dbReference type="ARBA" id="ARBA00022723"/>
    </source>
</evidence>
<evidence type="ECO:0000256" key="2">
    <source>
        <dbReference type="ARBA" id="ARBA00005096"/>
    </source>
</evidence>
<dbReference type="GO" id="GO:0051537">
    <property type="term" value="F:2 iron, 2 sulfur cluster binding"/>
    <property type="evidence" value="ECO:0007669"/>
    <property type="project" value="UniProtKB-KW"/>
</dbReference>
<evidence type="ECO:0000256" key="10">
    <source>
        <dbReference type="ARBA" id="ARBA00023002"/>
    </source>
</evidence>
<feature type="domain" description="FAD/NAD(P)-binding" evidence="20">
    <location>
        <begin position="4"/>
        <end position="295"/>
    </location>
</feature>
<dbReference type="AlphaFoldDB" id="A0A5B8FGZ9"/>
<evidence type="ECO:0000256" key="7">
    <source>
        <dbReference type="ARBA" id="ARBA00022714"/>
    </source>
</evidence>
<dbReference type="PRINTS" id="PR00411">
    <property type="entry name" value="PNDRDTASEI"/>
</dbReference>
<dbReference type="InterPro" id="IPR041575">
    <property type="entry name" value="Rubredoxin_C"/>
</dbReference>
<dbReference type="OrthoDB" id="9768666at2"/>
<dbReference type="InterPro" id="IPR036136">
    <property type="entry name" value="Nit/Sulf_reduc_fer-like_dom_sf"/>
</dbReference>
<evidence type="ECO:0000256" key="16">
    <source>
        <dbReference type="PIRSR" id="PIRSR037149-1"/>
    </source>
</evidence>
<dbReference type="InterPro" id="IPR036188">
    <property type="entry name" value="FAD/NAD-bd_sf"/>
</dbReference>
<keyword evidence="4 16" id="KW-0004">4Fe-4S</keyword>
<gene>
    <name evidence="22" type="ORF">FDP22_06300</name>
</gene>
<dbReference type="PANTHER" id="PTHR43809:SF1">
    <property type="entry name" value="NITRITE REDUCTASE (NADH) LARGE SUBUNIT"/>
    <property type="match status" value="1"/>
</dbReference>
<evidence type="ECO:0000256" key="11">
    <source>
        <dbReference type="ARBA" id="ARBA00023004"/>
    </source>
</evidence>
<dbReference type="GO" id="GO:0098809">
    <property type="term" value="F:nitrite reductase activity"/>
    <property type="evidence" value="ECO:0007669"/>
    <property type="project" value="InterPro"/>
</dbReference>
<dbReference type="InterPro" id="IPR012744">
    <property type="entry name" value="Nitri_red_NirB"/>
</dbReference>
<dbReference type="InterPro" id="IPR052034">
    <property type="entry name" value="NasD-like"/>
</dbReference>
<dbReference type="InterPro" id="IPR045854">
    <property type="entry name" value="NO2/SO3_Rdtase_4Fe4S_sf"/>
</dbReference>
<dbReference type="InterPro" id="IPR005117">
    <property type="entry name" value="NiRdtase/SiRdtase_haem-b_fer"/>
</dbReference>
<keyword evidence="6 15" id="KW-0285">Flavoprotein</keyword>
<evidence type="ECO:0000256" key="4">
    <source>
        <dbReference type="ARBA" id="ARBA00022485"/>
    </source>
</evidence>
<dbReference type="InterPro" id="IPR023753">
    <property type="entry name" value="FAD/NAD-binding_dom"/>
</dbReference>
<dbReference type="GO" id="GO:0050661">
    <property type="term" value="F:NADP binding"/>
    <property type="evidence" value="ECO:0007669"/>
    <property type="project" value="UniProtKB-UniRule"/>
</dbReference>
<feature type="domain" description="Nitrite/Sulfite reductase ferredoxin-like" evidence="18">
    <location>
        <begin position="556"/>
        <end position="619"/>
    </location>
</feature>
<name>A0A5B8FGZ9_9RHOB</name>
<evidence type="ECO:0000313" key="22">
    <source>
        <dbReference type="EMBL" id="QDL91428.1"/>
    </source>
</evidence>
<evidence type="ECO:0000259" key="17">
    <source>
        <dbReference type="Pfam" id="PF01077"/>
    </source>
</evidence>
<accession>A0A5B8FGZ9</accession>
<dbReference type="UniPathway" id="UPA00653"/>
<dbReference type="SUPFAM" id="SSF56014">
    <property type="entry name" value="Nitrite and sulphite reductase 4Fe-4S domain-like"/>
    <property type="match status" value="1"/>
</dbReference>
<dbReference type="EMBL" id="CP040818">
    <property type="protein sequence ID" value="QDL91428.1"/>
    <property type="molecule type" value="Genomic_DNA"/>
</dbReference>